<dbReference type="Pfam" id="PF13672">
    <property type="entry name" value="PP2C_2"/>
    <property type="match status" value="1"/>
</dbReference>
<comment type="caution">
    <text evidence="3">The sequence shown here is derived from an EMBL/GenBank/DDBJ whole genome shotgun (WGS) entry which is preliminary data.</text>
</comment>
<keyword evidence="4" id="KW-1185">Reference proteome</keyword>
<evidence type="ECO:0000256" key="1">
    <source>
        <dbReference type="SAM" id="MobiDB-lite"/>
    </source>
</evidence>
<dbReference type="EMBL" id="BJLR01000003">
    <property type="protein sequence ID" value="GEA86361.1"/>
    <property type="molecule type" value="Genomic_DNA"/>
</dbReference>
<dbReference type="CDD" id="cd00143">
    <property type="entry name" value="PP2Cc"/>
    <property type="match status" value="1"/>
</dbReference>
<dbReference type="PROSITE" id="PS51746">
    <property type="entry name" value="PPM_2"/>
    <property type="match status" value="1"/>
</dbReference>
<dbReference type="SMART" id="SM00332">
    <property type="entry name" value="PP2Cc"/>
    <property type="match status" value="1"/>
</dbReference>
<dbReference type="GO" id="GO:0004722">
    <property type="term" value="F:protein serine/threonine phosphatase activity"/>
    <property type="evidence" value="ECO:0007669"/>
    <property type="project" value="InterPro"/>
</dbReference>
<dbReference type="AlphaFoldDB" id="A0A4Y3KPJ6"/>
<evidence type="ECO:0000313" key="3">
    <source>
        <dbReference type="EMBL" id="GEA86361.1"/>
    </source>
</evidence>
<feature type="region of interest" description="Disordered" evidence="1">
    <location>
        <begin position="1"/>
        <end position="26"/>
    </location>
</feature>
<accession>A0A4Y3KPJ6</accession>
<dbReference type="Proteomes" id="UP000317046">
    <property type="component" value="Unassembled WGS sequence"/>
</dbReference>
<dbReference type="SUPFAM" id="SSF81606">
    <property type="entry name" value="PP2C-like"/>
    <property type="match status" value="1"/>
</dbReference>
<sequence length="246" mass="25829">MTAGESHGVRWGTATDRGSRRETNEDSHLAQYPVFAVADGMGGHAAGEVASACAVDALRALVGPDTVTPDDVRAALADAQSRIRQIPVETGAPPGTTFSGVVVVDSARGRTWLVVNLGDSRTYRWADGALERVSVDHSEVEELVARGIITPEDARTHPRRHVVTRVLGGGREDAPDPDFFALPLAAGDEVVVCTDGLTDEVPDARIAEILRHATGPQDAADRLLAAALVAGGHDNITVLVVEALPD</sequence>
<dbReference type="InterPro" id="IPR015655">
    <property type="entry name" value="PP2C"/>
</dbReference>
<proteinExistence type="predicted"/>
<dbReference type="PANTHER" id="PTHR47992">
    <property type="entry name" value="PROTEIN PHOSPHATASE"/>
    <property type="match status" value="1"/>
</dbReference>
<feature type="compositionally biased region" description="Basic and acidic residues" evidence="1">
    <location>
        <begin position="17"/>
        <end position="26"/>
    </location>
</feature>
<dbReference type="InterPro" id="IPR036457">
    <property type="entry name" value="PPM-type-like_dom_sf"/>
</dbReference>
<reference evidence="3" key="1">
    <citation type="submission" date="2019-06" db="EMBL/GenBank/DDBJ databases">
        <title>Whole genome shotgun sequence of Cellulomonas cellasea NBRC 3753.</title>
        <authorList>
            <person name="Hosoyama A."/>
            <person name="Uohara A."/>
            <person name="Ohji S."/>
            <person name="Ichikawa N."/>
        </authorList>
    </citation>
    <scope>NUCLEOTIDE SEQUENCE [LARGE SCALE GENOMIC DNA]</scope>
    <source>
        <strain evidence="3">NBRC 3753</strain>
    </source>
</reference>
<protein>
    <submittedName>
        <fullName evidence="3">Serine/threonine protein phosphatase</fullName>
    </submittedName>
</protein>
<evidence type="ECO:0000259" key="2">
    <source>
        <dbReference type="PROSITE" id="PS51746"/>
    </source>
</evidence>
<feature type="domain" description="PPM-type phosphatase" evidence="2">
    <location>
        <begin position="10"/>
        <end position="243"/>
    </location>
</feature>
<gene>
    <name evidence="3" type="ORF">CCE01nite_03100</name>
</gene>
<dbReference type="RefSeq" id="WP_141371878.1">
    <property type="nucleotide sequence ID" value="NZ_BJLR01000003.1"/>
</dbReference>
<name>A0A4Y3KPJ6_9CELL</name>
<dbReference type="SMART" id="SM00331">
    <property type="entry name" value="PP2C_SIG"/>
    <property type="match status" value="1"/>
</dbReference>
<organism evidence="3 4">
    <name type="scientific">Cellulomonas cellasea</name>
    <dbReference type="NCBI Taxonomy" id="43670"/>
    <lineage>
        <taxon>Bacteria</taxon>
        <taxon>Bacillati</taxon>
        <taxon>Actinomycetota</taxon>
        <taxon>Actinomycetes</taxon>
        <taxon>Micrococcales</taxon>
        <taxon>Cellulomonadaceae</taxon>
        <taxon>Cellulomonas</taxon>
    </lineage>
</organism>
<dbReference type="Gene3D" id="3.60.40.10">
    <property type="entry name" value="PPM-type phosphatase domain"/>
    <property type="match status" value="1"/>
</dbReference>
<evidence type="ECO:0000313" key="4">
    <source>
        <dbReference type="Proteomes" id="UP000317046"/>
    </source>
</evidence>
<dbReference type="InterPro" id="IPR001932">
    <property type="entry name" value="PPM-type_phosphatase-like_dom"/>
</dbReference>